<evidence type="ECO:0000313" key="1">
    <source>
        <dbReference type="EMBL" id="CAI8751255.1"/>
    </source>
</evidence>
<gene>
    <name evidence="1" type="ORF">MSZNOR_0653</name>
</gene>
<evidence type="ECO:0000313" key="2">
    <source>
        <dbReference type="Proteomes" id="UP001162030"/>
    </source>
</evidence>
<protein>
    <recommendedName>
        <fullName evidence="3">Transposase</fullName>
    </recommendedName>
</protein>
<reference evidence="1 2" key="1">
    <citation type="submission" date="2023-03" db="EMBL/GenBank/DDBJ databases">
        <authorList>
            <person name="Pearce D."/>
        </authorList>
    </citation>
    <scope>NUCLEOTIDE SEQUENCE [LARGE SCALE GENOMIC DNA]</scope>
    <source>
        <strain evidence="1">Msz</strain>
    </source>
</reference>
<evidence type="ECO:0008006" key="3">
    <source>
        <dbReference type="Google" id="ProtNLM"/>
    </source>
</evidence>
<dbReference type="Proteomes" id="UP001162030">
    <property type="component" value="Chromosome"/>
</dbReference>
<proteinExistence type="predicted"/>
<sequence>MDELLAVTRECLNPAAPCSGLDRCLRHYGVTSLKALLPPAEKTKVKLFKAYEPGFVRLDVKSWFAIESDTCLGLSPSSTTAPP</sequence>
<organism evidence="1 2">
    <name type="scientific">Methylocaldum szegediense</name>
    <dbReference type="NCBI Taxonomy" id="73780"/>
    <lineage>
        <taxon>Bacteria</taxon>
        <taxon>Pseudomonadati</taxon>
        <taxon>Pseudomonadota</taxon>
        <taxon>Gammaproteobacteria</taxon>
        <taxon>Methylococcales</taxon>
        <taxon>Methylococcaceae</taxon>
        <taxon>Methylocaldum</taxon>
    </lineage>
</organism>
<dbReference type="EMBL" id="OX458333">
    <property type="protein sequence ID" value="CAI8751255.1"/>
    <property type="molecule type" value="Genomic_DNA"/>
</dbReference>
<keyword evidence="2" id="KW-1185">Reference proteome</keyword>
<accession>A0ABM9HXE9</accession>
<dbReference type="RefSeq" id="WP_317963671.1">
    <property type="nucleotide sequence ID" value="NZ_OX458333.1"/>
</dbReference>
<name>A0ABM9HXE9_9GAMM</name>